<dbReference type="InterPro" id="IPR001525">
    <property type="entry name" value="C5_MeTfrase"/>
</dbReference>
<reference evidence="9 10" key="1">
    <citation type="submission" date="2019-07" db="EMBL/GenBank/DDBJ databases">
        <authorList>
            <person name="Huq M.A."/>
        </authorList>
    </citation>
    <scope>NUCLEOTIDE SEQUENCE [LARGE SCALE GENOMIC DNA]</scope>
    <source>
        <strain evidence="9 10">MAH-3</strain>
    </source>
</reference>
<dbReference type="GO" id="GO:0009307">
    <property type="term" value="P:DNA restriction-modification system"/>
    <property type="evidence" value="ECO:0007669"/>
    <property type="project" value="UniProtKB-KW"/>
</dbReference>
<dbReference type="EC" id="2.1.1.37" evidence="8"/>
<dbReference type="PROSITE" id="PS00094">
    <property type="entry name" value="C5_MTASE_1"/>
    <property type="match status" value="1"/>
</dbReference>
<sequence length="413" mass="47900">MSKLRYIDLFAGAGGLSEGFYEQGYEPVAHVEYDKAACYTLKTRVAYHYLAKSGNLEIYYSYLKGEIKREQLYNAIPKELLNTVINAEIGRDNSLIFDSIDKILKEKKVDVIIGGPPCQAYSVVGRAPLKHKENDERTKLYVQYGRFLKKYQPKLFVFENVPGMLSAANGQYFSNLKSYYKRLGYELEARLLNAYDFGVIQNRQRIIIIGWQKEFNFSYPEFSQEKIRHFRDTIFSDLPSIHPGETKRVQSYKSETNDYLFQSKIRNGLDIVTQHITRPHNVKDLEIYKLAIDKLENGERLKNNLIPEHLRTQKNVTDFLDRFKVVGEEPHTMIAHIAKDGHHFIHPDVKQLRSISVREAARIQSFPDNYYFEGIKEDQPRTAAYKQIGNAVPPLMAKKIADKIKKTLNGRKK</sequence>
<comment type="similarity">
    <text evidence="6 7">Belongs to the class I-like SAM-binding methyltransferase superfamily. C5-methyltransferase family.</text>
</comment>
<evidence type="ECO:0000256" key="2">
    <source>
        <dbReference type="ARBA" id="ARBA00022679"/>
    </source>
</evidence>
<protein>
    <recommendedName>
        <fullName evidence="8">Cytosine-specific methyltransferase</fullName>
        <ecNumber evidence="8">2.1.1.37</ecNumber>
    </recommendedName>
</protein>
<comment type="caution">
    <text evidence="9">The sequence shown here is derived from an EMBL/GenBank/DDBJ whole genome shotgun (WGS) entry which is preliminary data.</text>
</comment>
<evidence type="ECO:0000256" key="4">
    <source>
        <dbReference type="ARBA" id="ARBA00022747"/>
    </source>
</evidence>
<dbReference type="Pfam" id="PF00145">
    <property type="entry name" value="DNA_methylase"/>
    <property type="match status" value="2"/>
</dbReference>
<dbReference type="SUPFAM" id="SSF53335">
    <property type="entry name" value="S-adenosyl-L-methionine-dependent methyltransferases"/>
    <property type="match status" value="1"/>
</dbReference>
<dbReference type="PROSITE" id="PS51679">
    <property type="entry name" value="SAM_MT_C5"/>
    <property type="match status" value="1"/>
</dbReference>
<dbReference type="OrthoDB" id="32195at2"/>
<dbReference type="AlphaFoldDB" id="A0A556N6H4"/>
<evidence type="ECO:0000313" key="10">
    <source>
        <dbReference type="Proteomes" id="UP000316008"/>
    </source>
</evidence>
<keyword evidence="1 6" id="KW-0489">Methyltransferase</keyword>
<dbReference type="GO" id="GO:0003886">
    <property type="term" value="F:DNA (cytosine-5-)-methyltransferase activity"/>
    <property type="evidence" value="ECO:0007669"/>
    <property type="project" value="UniProtKB-EC"/>
</dbReference>
<dbReference type="InterPro" id="IPR050390">
    <property type="entry name" value="C5-Methyltransferase"/>
</dbReference>
<evidence type="ECO:0000256" key="5">
    <source>
        <dbReference type="ARBA" id="ARBA00047422"/>
    </source>
</evidence>
<dbReference type="EMBL" id="VLPL01000001">
    <property type="protein sequence ID" value="TSJ47718.1"/>
    <property type="molecule type" value="Genomic_DNA"/>
</dbReference>
<dbReference type="Gene3D" id="3.40.50.150">
    <property type="entry name" value="Vaccinia Virus protein VP39"/>
    <property type="match status" value="1"/>
</dbReference>
<dbReference type="InterPro" id="IPR031303">
    <property type="entry name" value="C5_meth_CS"/>
</dbReference>
<evidence type="ECO:0000313" key="9">
    <source>
        <dbReference type="EMBL" id="TSJ47718.1"/>
    </source>
</evidence>
<dbReference type="NCBIfam" id="TIGR00675">
    <property type="entry name" value="dcm"/>
    <property type="match status" value="1"/>
</dbReference>
<evidence type="ECO:0000256" key="7">
    <source>
        <dbReference type="RuleBase" id="RU000416"/>
    </source>
</evidence>
<dbReference type="Gene3D" id="3.90.120.10">
    <property type="entry name" value="DNA Methylase, subunit A, domain 2"/>
    <property type="match status" value="1"/>
</dbReference>
<dbReference type="InterPro" id="IPR018117">
    <property type="entry name" value="C5_DNA_meth_AS"/>
</dbReference>
<evidence type="ECO:0000256" key="6">
    <source>
        <dbReference type="PROSITE-ProRule" id="PRU01016"/>
    </source>
</evidence>
<dbReference type="PRINTS" id="PR00105">
    <property type="entry name" value="C5METTRFRASE"/>
</dbReference>
<dbReference type="PANTHER" id="PTHR10629">
    <property type="entry name" value="CYTOSINE-SPECIFIC METHYLTRANSFERASE"/>
    <property type="match status" value="1"/>
</dbReference>
<keyword evidence="2 6" id="KW-0808">Transferase</keyword>
<dbReference type="RefSeq" id="WP_144331253.1">
    <property type="nucleotide sequence ID" value="NZ_VLPL01000001.1"/>
</dbReference>
<evidence type="ECO:0000256" key="8">
    <source>
        <dbReference type="RuleBase" id="RU000417"/>
    </source>
</evidence>
<organism evidence="9 10">
    <name type="scientific">Fluviicola chungangensis</name>
    <dbReference type="NCBI Taxonomy" id="2597671"/>
    <lineage>
        <taxon>Bacteria</taxon>
        <taxon>Pseudomonadati</taxon>
        <taxon>Bacteroidota</taxon>
        <taxon>Flavobacteriia</taxon>
        <taxon>Flavobacteriales</taxon>
        <taxon>Crocinitomicaceae</taxon>
        <taxon>Fluviicola</taxon>
    </lineage>
</organism>
<evidence type="ECO:0000256" key="1">
    <source>
        <dbReference type="ARBA" id="ARBA00022603"/>
    </source>
</evidence>
<gene>
    <name evidence="9" type="ORF">FO442_00905</name>
</gene>
<keyword evidence="3 6" id="KW-0949">S-adenosyl-L-methionine</keyword>
<dbReference type="PROSITE" id="PS00095">
    <property type="entry name" value="C5_MTASE_2"/>
    <property type="match status" value="1"/>
</dbReference>
<accession>A0A556N6H4</accession>
<feature type="active site" evidence="6">
    <location>
        <position position="118"/>
    </location>
</feature>
<name>A0A556N6H4_9FLAO</name>
<keyword evidence="10" id="KW-1185">Reference proteome</keyword>
<dbReference type="Proteomes" id="UP000316008">
    <property type="component" value="Unassembled WGS sequence"/>
</dbReference>
<dbReference type="GO" id="GO:0032259">
    <property type="term" value="P:methylation"/>
    <property type="evidence" value="ECO:0007669"/>
    <property type="project" value="UniProtKB-KW"/>
</dbReference>
<evidence type="ECO:0000256" key="3">
    <source>
        <dbReference type="ARBA" id="ARBA00022691"/>
    </source>
</evidence>
<keyword evidence="4" id="KW-0680">Restriction system</keyword>
<comment type="catalytic activity">
    <reaction evidence="5 8">
        <text>a 2'-deoxycytidine in DNA + S-adenosyl-L-methionine = a 5-methyl-2'-deoxycytidine in DNA + S-adenosyl-L-homocysteine + H(+)</text>
        <dbReference type="Rhea" id="RHEA:13681"/>
        <dbReference type="Rhea" id="RHEA-COMP:11369"/>
        <dbReference type="Rhea" id="RHEA-COMP:11370"/>
        <dbReference type="ChEBI" id="CHEBI:15378"/>
        <dbReference type="ChEBI" id="CHEBI:57856"/>
        <dbReference type="ChEBI" id="CHEBI:59789"/>
        <dbReference type="ChEBI" id="CHEBI:85452"/>
        <dbReference type="ChEBI" id="CHEBI:85454"/>
        <dbReference type="EC" id="2.1.1.37"/>
    </reaction>
</comment>
<proteinExistence type="inferred from homology"/>
<dbReference type="PANTHER" id="PTHR10629:SF52">
    <property type="entry name" value="DNA (CYTOSINE-5)-METHYLTRANSFERASE 1"/>
    <property type="match status" value="1"/>
</dbReference>
<dbReference type="InterPro" id="IPR029063">
    <property type="entry name" value="SAM-dependent_MTases_sf"/>
</dbReference>